<feature type="region of interest" description="Disordered" evidence="1">
    <location>
        <begin position="1"/>
        <end position="27"/>
    </location>
</feature>
<dbReference type="Proteomes" id="UP001151760">
    <property type="component" value="Unassembled WGS sequence"/>
</dbReference>
<reference evidence="2" key="2">
    <citation type="submission" date="2022-01" db="EMBL/GenBank/DDBJ databases">
        <authorList>
            <person name="Yamashiro T."/>
            <person name="Shiraishi A."/>
            <person name="Satake H."/>
            <person name="Nakayama K."/>
        </authorList>
    </citation>
    <scope>NUCLEOTIDE SEQUENCE</scope>
</reference>
<evidence type="ECO:0000256" key="1">
    <source>
        <dbReference type="SAM" id="MobiDB-lite"/>
    </source>
</evidence>
<name>A0ABQ5F106_9ASTR</name>
<evidence type="ECO:0000313" key="3">
    <source>
        <dbReference type="Proteomes" id="UP001151760"/>
    </source>
</evidence>
<reference evidence="2" key="1">
    <citation type="journal article" date="2022" name="Int. J. Mol. Sci.">
        <title>Draft Genome of Tanacetum Coccineum: Genomic Comparison of Closely Related Tanacetum-Family Plants.</title>
        <authorList>
            <person name="Yamashiro T."/>
            <person name="Shiraishi A."/>
            <person name="Nakayama K."/>
            <person name="Satake H."/>
        </authorList>
    </citation>
    <scope>NUCLEOTIDE SEQUENCE</scope>
</reference>
<comment type="caution">
    <text evidence="2">The sequence shown here is derived from an EMBL/GenBank/DDBJ whole genome shotgun (WGS) entry which is preliminary data.</text>
</comment>
<gene>
    <name evidence="2" type="ORF">Tco_0991683</name>
</gene>
<evidence type="ECO:0000313" key="2">
    <source>
        <dbReference type="EMBL" id="GJT56629.1"/>
    </source>
</evidence>
<protein>
    <submittedName>
        <fullName evidence="2">Uncharacterized protein</fullName>
    </submittedName>
</protein>
<accession>A0ABQ5F106</accession>
<proteinExistence type="predicted"/>
<organism evidence="2 3">
    <name type="scientific">Tanacetum coccineum</name>
    <dbReference type="NCBI Taxonomy" id="301880"/>
    <lineage>
        <taxon>Eukaryota</taxon>
        <taxon>Viridiplantae</taxon>
        <taxon>Streptophyta</taxon>
        <taxon>Embryophyta</taxon>
        <taxon>Tracheophyta</taxon>
        <taxon>Spermatophyta</taxon>
        <taxon>Magnoliopsida</taxon>
        <taxon>eudicotyledons</taxon>
        <taxon>Gunneridae</taxon>
        <taxon>Pentapetalae</taxon>
        <taxon>asterids</taxon>
        <taxon>campanulids</taxon>
        <taxon>Asterales</taxon>
        <taxon>Asteraceae</taxon>
        <taxon>Asteroideae</taxon>
        <taxon>Anthemideae</taxon>
        <taxon>Anthemidinae</taxon>
        <taxon>Tanacetum</taxon>
    </lineage>
</organism>
<dbReference type="EMBL" id="BQNB010016862">
    <property type="protein sequence ID" value="GJT56629.1"/>
    <property type="molecule type" value="Genomic_DNA"/>
</dbReference>
<keyword evidence="3" id="KW-1185">Reference proteome</keyword>
<sequence length="148" mass="17116">MHGGSISPIPEDYDAQPCPKTYDGRRDRGSLKVFSIGRKKQKLCNADMVSHVSTNPTPVNARVWYDKLPKESSIAKKYLITAIRKTNLQGKKNNKQSTSRIRWRIHPHQAKRRRSLTEDFMERYKAESPGRRSELRKCMRISSVLSTE</sequence>